<evidence type="ECO:0000313" key="3">
    <source>
        <dbReference type="Proteomes" id="UP000233551"/>
    </source>
</evidence>
<organism evidence="2 3">
    <name type="scientific">Punica granatum</name>
    <name type="common">Pomegranate</name>
    <dbReference type="NCBI Taxonomy" id="22663"/>
    <lineage>
        <taxon>Eukaryota</taxon>
        <taxon>Viridiplantae</taxon>
        <taxon>Streptophyta</taxon>
        <taxon>Embryophyta</taxon>
        <taxon>Tracheophyta</taxon>
        <taxon>Spermatophyta</taxon>
        <taxon>Magnoliopsida</taxon>
        <taxon>eudicotyledons</taxon>
        <taxon>Gunneridae</taxon>
        <taxon>Pentapetalae</taxon>
        <taxon>rosids</taxon>
        <taxon>malvids</taxon>
        <taxon>Myrtales</taxon>
        <taxon>Lythraceae</taxon>
        <taxon>Punica</taxon>
    </lineage>
</organism>
<proteinExistence type="predicted"/>
<name>A0A2I0IUW1_PUNGR</name>
<comment type="caution">
    <text evidence="2">The sequence shown here is derived from an EMBL/GenBank/DDBJ whole genome shotgun (WGS) entry which is preliminary data.</text>
</comment>
<feature type="non-terminal residue" evidence="2">
    <location>
        <position position="1"/>
    </location>
</feature>
<feature type="region of interest" description="Disordered" evidence="1">
    <location>
        <begin position="96"/>
        <end position="116"/>
    </location>
</feature>
<accession>A0A2I0IUW1</accession>
<reference evidence="2 3" key="1">
    <citation type="submission" date="2017-11" db="EMBL/GenBank/DDBJ databases">
        <title>De-novo sequencing of pomegranate (Punica granatum L.) genome.</title>
        <authorList>
            <person name="Akparov Z."/>
            <person name="Amiraslanov A."/>
            <person name="Hajiyeva S."/>
            <person name="Abbasov M."/>
            <person name="Kaur K."/>
            <person name="Hamwieh A."/>
            <person name="Solovyev V."/>
            <person name="Salamov A."/>
            <person name="Braich B."/>
            <person name="Kosarev P."/>
            <person name="Mahmoud A."/>
            <person name="Hajiyev E."/>
            <person name="Babayeva S."/>
            <person name="Izzatullayeva V."/>
            <person name="Mammadov A."/>
            <person name="Mammadov A."/>
            <person name="Sharifova S."/>
            <person name="Ojaghi J."/>
            <person name="Eynullazada K."/>
            <person name="Bayramov B."/>
            <person name="Abdulazimova A."/>
            <person name="Shahmuradov I."/>
        </authorList>
    </citation>
    <scope>NUCLEOTIDE SEQUENCE [LARGE SCALE GENOMIC DNA]</scope>
    <source>
        <strain evidence="3">cv. AG2017</strain>
        <tissue evidence="2">Leaf</tissue>
    </source>
</reference>
<dbReference type="EMBL" id="PGOL01002460">
    <property type="protein sequence ID" value="PKI47774.1"/>
    <property type="molecule type" value="Genomic_DNA"/>
</dbReference>
<keyword evidence="3" id="KW-1185">Reference proteome</keyword>
<dbReference type="AlphaFoldDB" id="A0A2I0IUW1"/>
<evidence type="ECO:0000313" key="2">
    <source>
        <dbReference type="EMBL" id="PKI47774.1"/>
    </source>
</evidence>
<gene>
    <name evidence="2" type="ORF">CRG98_031824</name>
</gene>
<evidence type="ECO:0000256" key="1">
    <source>
        <dbReference type="SAM" id="MobiDB-lite"/>
    </source>
</evidence>
<protein>
    <submittedName>
        <fullName evidence="2">Uncharacterized protein</fullName>
    </submittedName>
</protein>
<dbReference type="Proteomes" id="UP000233551">
    <property type="component" value="Unassembled WGS sequence"/>
</dbReference>
<sequence>VEVNYTKVLVFVVNNESRVRQSNLIVELSWVPLVVGSRHSWRESHQSDKVYVVGPPDRAHSCHELLLDPLVSSICEDFHGHRQPARQVLLKDKLHKRQSPADGLTNQNWVRKKGGG</sequence>